<dbReference type="GO" id="GO:0005634">
    <property type="term" value="C:nucleus"/>
    <property type="evidence" value="ECO:0007669"/>
    <property type="project" value="UniProtKB-SubCell"/>
</dbReference>
<evidence type="ECO:0000256" key="3">
    <source>
        <dbReference type="ARBA" id="ARBA00022679"/>
    </source>
</evidence>
<dbReference type="PANTHER" id="PTHR31571">
    <property type="entry name" value="ALTERED INHERITANCE OF MITOCHONDRIA PROTEIN 6"/>
    <property type="match status" value="1"/>
</dbReference>
<evidence type="ECO:0000256" key="10">
    <source>
        <dbReference type="SAM" id="MobiDB-lite"/>
    </source>
</evidence>
<feature type="compositionally biased region" description="Polar residues" evidence="10">
    <location>
        <begin position="511"/>
        <end position="525"/>
    </location>
</feature>
<evidence type="ECO:0000256" key="6">
    <source>
        <dbReference type="ARBA" id="ARBA00023015"/>
    </source>
</evidence>
<dbReference type="PANTHER" id="PTHR31571:SF2">
    <property type="entry name" value="HISTONE ACETYLTRANSFERASE RTT109"/>
    <property type="match status" value="1"/>
</dbReference>
<keyword evidence="3" id="KW-0808">Transferase</keyword>
<dbReference type="GO" id="GO:0006974">
    <property type="term" value="P:DNA damage response"/>
    <property type="evidence" value="ECO:0007669"/>
    <property type="project" value="UniProtKB-KW"/>
</dbReference>
<dbReference type="PROSITE" id="PS51728">
    <property type="entry name" value="RTT109_HAT"/>
    <property type="match status" value="1"/>
</dbReference>
<dbReference type="HOGENOM" id="CLU_511984_0_0_1"/>
<comment type="catalytic activity">
    <reaction evidence="9">
        <text>L-lysyl-[histone] + acetyl-CoA = N(6)-acetyl-L-lysyl-[histone] + CoA + H(+)</text>
        <dbReference type="Rhea" id="RHEA:21992"/>
        <dbReference type="Rhea" id="RHEA-COMP:9845"/>
        <dbReference type="Rhea" id="RHEA-COMP:11338"/>
        <dbReference type="ChEBI" id="CHEBI:15378"/>
        <dbReference type="ChEBI" id="CHEBI:29969"/>
        <dbReference type="ChEBI" id="CHEBI:57287"/>
        <dbReference type="ChEBI" id="CHEBI:57288"/>
        <dbReference type="ChEBI" id="CHEBI:61930"/>
        <dbReference type="EC" id="2.3.1.48"/>
    </reaction>
    <physiologicalReaction direction="left-to-right" evidence="9">
        <dbReference type="Rhea" id="RHEA:21993"/>
    </physiologicalReaction>
</comment>
<protein>
    <recommendedName>
        <fullName evidence="2">histone acetyltransferase</fullName>
        <ecNumber evidence="2">2.3.1.48</ecNumber>
    </recommendedName>
</protein>
<dbReference type="Pfam" id="PF08214">
    <property type="entry name" value="HAT_KAT11"/>
    <property type="match status" value="1"/>
</dbReference>
<evidence type="ECO:0000256" key="8">
    <source>
        <dbReference type="ARBA" id="ARBA00023242"/>
    </source>
</evidence>
<evidence type="ECO:0000256" key="2">
    <source>
        <dbReference type="ARBA" id="ARBA00013184"/>
    </source>
</evidence>
<gene>
    <name evidence="11" type="ORF">TEQG_04248</name>
</gene>
<feature type="region of interest" description="Disordered" evidence="10">
    <location>
        <begin position="473"/>
        <end position="547"/>
    </location>
</feature>
<feature type="region of interest" description="Disordered" evidence="10">
    <location>
        <begin position="343"/>
        <end position="377"/>
    </location>
</feature>
<keyword evidence="5" id="KW-0007">Acetylation</keyword>
<dbReference type="eggNOG" id="KOG4534">
    <property type="taxonomic scope" value="Eukaryota"/>
</dbReference>
<keyword evidence="7" id="KW-0804">Transcription</keyword>
<evidence type="ECO:0000256" key="9">
    <source>
        <dbReference type="ARBA" id="ARBA00048940"/>
    </source>
</evidence>
<evidence type="ECO:0000256" key="7">
    <source>
        <dbReference type="ARBA" id="ARBA00023163"/>
    </source>
</evidence>
<dbReference type="SMART" id="SM01250">
    <property type="entry name" value="KAT11"/>
    <property type="match status" value="1"/>
</dbReference>
<dbReference type="InterPro" id="IPR051236">
    <property type="entry name" value="HAT_RTT109-like"/>
</dbReference>
<dbReference type="VEuPathDB" id="FungiDB:TEQG_04248"/>
<dbReference type="GO" id="GO:0006355">
    <property type="term" value="P:regulation of DNA-templated transcription"/>
    <property type="evidence" value="ECO:0007669"/>
    <property type="project" value="InterPro"/>
</dbReference>
<sequence>MSPVTLEEALSQAVRKDVNLVVRHVAGAPTPCPPIFSAPIGEPDEPTICKQHFLAVSINPGAEKETKPDTDIEGSADSDELLVFAIEVLVYTTDKLSTLFVSKADSTGYLSLLNRDQNSPAAYSLTRNVLSTFLYHLVRIYQKPDITLVLSLFARAQDQYLFPGSSEHKGKHILDDRGLIKWWCRVIDPIMKSLEQGNNDRSPVNSPDAATVPTKQSVATHLIVPGCDTFETKNFIPKSGGPVNTPGSHWRLDYPLHQICSYPDAPPRCLVPRFPDDPKARFLIDLDDEITDENPPHELKNSGKWHSVKTLDQFWEMMSYRQECSAGRLVGFLWMVVKPSTDPVKVSDPTPPQGSSADKNQTVKSDPIAKKESTVEKLSTNHKHAIDSSIIEISNSDYKALADFLLDLDFSNQSDATANTKLWIEELSSLSGCNKKGLRITGTAAPVGPPPPAVTSASPVSTNVLGDGLIRKRKRQPSTTAAVPGDNIVMPSDGPSSSQTAGDGSKVRTDLQATTVTQEQASNEPPVNVLGGEIELIPSEKRPAMSN</sequence>
<evidence type="ECO:0000256" key="1">
    <source>
        <dbReference type="ARBA" id="ARBA00004123"/>
    </source>
</evidence>
<evidence type="ECO:0000313" key="11">
    <source>
        <dbReference type="EMBL" id="EGE05368.1"/>
    </source>
</evidence>
<proteinExistence type="predicted"/>
<name>F2PU00_TRIEC</name>
<evidence type="ECO:0000256" key="5">
    <source>
        <dbReference type="ARBA" id="ARBA00022990"/>
    </source>
</evidence>
<keyword evidence="8" id="KW-0539">Nucleus</keyword>
<feature type="compositionally biased region" description="Polar residues" evidence="10">
    <location>
        <begin position="353"/>
        <end position="364"/>
    </location>
</feature>
<comment type="subcellular location">
    <subcellularLocation>
        <location evidence="1">Nucleus</location>
    </subcellularLocation>
</comment>
<evidence type="ECO:0000256" key="4">
    <source>
        <dbReference type="ARBA" id="ARBA00022763"/>
    </source>
</evidence>
<reference evidence="12" key="1">
    <citation type="journal article" date="2012" name="MBio">
        <title>Comparative genome analysis of Trichophyton rubrum and related dermatophytes reveals candidate genes involved in infection.</title>
        <authorList>
            <person name="Martinez D.A."/>
            <person name="Oliver B.G."/>
            <person name="Graeser Y."/>
            <person name="Goldberg J.M."/>
            <person name="Li W."/>
            <person name="Martinez-Rossi N.M."/>
            <person name="Monod M."/>
            <person name="Shelest E."/>
            <person name="Barton R.C."/>
            <person name="Birch E."/>
            <person name="Brakhage A.A."/>
            <person name="Chen Z."/>
            <person name="Gurr S.J."/>
            <person name="Heiman D."/>
            <person name="Heitman J."/>
            <person name="Kosti I."/>
            <person name="Rossi A."/>
            <person name="Saif S."/>
            <person name="Samalova M."/>
            <person name="Saunders C.W."/>
            <person name="Shea T."/>
            <person name="Summerbell R.C."/>
            <person name="Xu J."/>
            <person name="Young S."/>
            <person name="Zeng Q."/>
            <person name="Birren B.W."/>
            <person name="Cuomo C.A."/>
            <person name="White T.C."/>
        </authorList>
    </citation>
    <scope>NUCLEOTIDE SEQUENCE [LARGE SCALE GENOMIC DNA]</scope>
    <source>
        <strain evidence="12">ATCC MYA-4606 / CBS 127.97</strain>
    </source>
</reference>
<dbReference type="AlphaFoldDB" id="F2PU00"/>
<dbReference type="EC" id="2.3.1.48" evidence="2"/>
<evidence type="ECO:0000313" key="12">
    <source>
        <dbReference type="Proteomes" id="UP000009169"/>
    </source>
</evidence>
<dbReference type="InterPro" id="IPR016849">
    <property type="entry name" value="Rtt109"/>
</dbReference>
<dbReference type="GO" id="GO:0032931">
    <property type="term" value="F:histone H3K56 acetyltransferase activity"/>
    <property type="evidence" value="ECO:0007669"/>
    <property type="project" value="TreeGrafter"/>
</dbReference>
<dbReference type="OrthoDB" id="3361892at2759"/>
<feature type="compositionally biased region" description="Basic and acidic residues" evidence="10">
    <location>
        <begin position="538"/>
        <end position="547"/>
    </location>
</feature>
<keyword evidence="6" id="KW-0805">Transcription regulation</keyword>
<keyword evidence="12" id="KW-1185">Reference proteome</keyword>
<keyword evidence="4" id="KW-0227">DNA damage</keyword>
<dbReference type="InterPro" id="IPR013178">
    <property type="entry name" value="Histone_AcTrfase_Rtt109/CBP"/>
</dbReference>
<organism evidence="11 12">
    <name type="scientific">Trichophyton equinum (strain ATCC MYA-4606 / CBS 127.97)</name>
    <name type="common">Horse ringworm fungus</name>
    <dbReference type="NCBI Taxonomy" id="559882"/>
    <lineage>
        <taxon>Eukaryota</taxon>
        <taxon>Fungi</taxon>
        <taxon>Dikarya</taxon>
        <taxon>Ascomycota</taxon>
        <taxon>Pezizomycotina</taxon>
        <taxon>Eurotiomycetes</taxon>
        <taxon>Eurotiomycetidae</taxon>
        <taxon>Onygenales</taxon>
        <taxon>Arthrodermataceae</taxon>
        <taxon>Trichophyton</taxon>
    </lineage>
</organism>
<dbReference type="Proteomes" id="UP000009169">
    <property type="component" value="Unassembled WGS sequence"/>
</dbReference>
<dbReference type="EMBL" id="DS995739">
    <property type="protein sequence ID" value="EGE05368.1"/>
    <property type="molecule type" value="Genomic_DNA"/>
</dbReference>
<accession>F2PU00</accession>